<gene>
    <name evidence="1" type="ORF">SAMN05421740_102669</name>
</gene>
<dbReference type="AlphaFoldDB" id="A0A1H7JVW0"/>
<dbReference type="Proteomes" id="UP000198916">
    <property type="component" value="Unassembled WGS sequence"/>
</dbReference>
<protein>
    <submittedName>
        <fullName evidence="1">Uncharacterized protein</fullName>
    </submittedName>
</protein>
<dbReference type="EMBL" id="FNZR01000002">
    <property type="protein sequence ID" value="SEK77877.1"/>
    <property type="molecule type" value="Genomic_DNA"/>
</dbReference>
<dbReference type="RefSeq" id="WP_090604033.1">
    <property type="nucleotide sequence ID" value="NZ_FNZR01000002.1"/>
</dbReference>
<accession>A0A1H7JVW0</accession>
<evidence type="ECO:0000313" key="1">
    <source>
        <dbReference type="EMBL" id="SEK77877.1"/>
    </source>
</evidence>
<organism evidence="1 2">
    <name type="scientific">Parapedobacter koreensis</name>
    <dbReference type="NCBI Taxonomy" id="332977"/>
    <lineage>
        <taxon>Bacteria</taxon>
        <taxon>Pseudomonadati</taxon>
        <taxon>Bacteroidota</taxon>
        <taxon>Sphingobacteriia</taxon>
        <taxon>Sphingobacteriales</taxon>
        <taxon>Sphingobacteriaceae</taxon>
        <taxon>Parapedobacter</taxon>
    </lineage>
</organism>
<evidence type="ECO:0000313" key="2">
    <source>
        <dbReference type="Proteomes" id="UP000198916"/>
    </source>
</evidence>
<sequence>MAILKNGPNGGFSGKVGSIVGYQWRGKDVIRGLPRFSSKPRTPDQLANQLKMTLTQRFLQRVIQFIRVGFRHEADRRVMSAFNVAMSYNKKQAIVGEYPDLAFDYRKALVSMGSVPPVKDGTARWVDGGLELQWTNDTGEGNAGGRDYLLAVLFFPDDEVCEFRFNGASRTEGRDVIAVRPMFVGKPVHVYASFTCYNGSDISPSSYVDVITV</sequence>
<dbReference type="Pfam" id="PF19781">
    <property type="entry name" value="DUF6266"/>
    <property type="match status" value="1"/>
</dbReference>
<name>A0A1H7JVW0_9SPHI</name>
<reference evidence="2" key="1">
    <citation type="submission" date="2016-10" db="EMBL/GenBank/DDBJ databases">
        <authorList>
            <person name="Varghese N."/>
            <person name="Submissions S."/>
        </authorList>
    </citation>
    <scope>NUCLEOTIDE SEQUENCE [LARGE SCALE GENOMIC DNA]</scope>
    <source>
        <strain evidence="2">Jip14</strain>
    </source>
</reference>
<proteinExistence type="predicted"/>
<dbReference type="OrthoDB" id="648163at2"/>
<keyword evidence="2" id="KW-1185">Reference proteome</keyword>
<dbReference type="InterPro" id="IPR046233">
    <property type="entry name" value="DUF6266"/>
</dbReference>